<name>A0ABU9XDG7_9BACI</name>
<accession>A0ABU9XDG7</accession>
<dbReference type="GO" id="GO:0016787">
    <property type="term" value="F:hydrolase activity"/>
    <property type="evidence" value="ECO:0007669"/>
    <property type="project" value="UniProtKB-KW"/>
</dbReference>
<evidence type="ECO:0000313" key="2">
    <source>
        <dbReference type="Proteomes" id="UP001444625"/>
    </source>
</evidence>
<dbReference type="Proteomes" id="UP001444625">
    <property type="component" value="Unassembled WGS sequence"/>
</dbReference>
<dbReference type="InterPro" id="IPR013078">
    <property type="entry name" value="His_Pase_superF_clade-1"/>
</dbReference>
<dbReference type="PANTHER" id="PTHR48100">
    <property type="entry name" value="BROAD-SPECIFICITY PHOSPHATASE YOR283W-RELATED"/>
    <property type="match status" value="1"/>
</dbReference>
<dbReference type="EMBL" id="JBDIML010000001">
    <property type="protein sequence ID" value="MEN2766305.1"/>
    <property type="molecule type" value="Genomic_DNA"/>
</dbReference>
<comment type="caution">
    <text evidence="1">The sequence shown here is derived from an EMBL/GenBank/DDBJ whole genome shotgun (WGS) entry which is preliminary data.</text>
</comment>
<organism evidence="1 2">
    <name type="scientific">Ornithinibacillus xuwenensis</name>
    <dbReference type="NCBI Taxonomy" id="3144668"/>
    <lineage>
        <taxon>Bacteria</taxon>
        <taxon>Bacillati</taxon>
        <taxon>Bacillota</taxon>
        <taxon>Bacilli</taxon>
        <taxon>Bacillales</taxon>
        <taxon>Bacillaceae</taxon>
        <taxon>Ornithinibacillus</taxon>
    </lineage>
</organism>
<sequence>MMVKRIYVVRHCQAEGQSPEAKLTKTGKEQAFELARLFDNLRIDRIISSPYKRAIQSIDPIVTKRNINIETNSNLTERILSNKPLEDWLVKLKQTFENMALKLEGGESSQEAMNRIVRVVEDVFQSTSDTTIIVTHGNLMALLLKYYDENFGFEDWRSLSNPDVYLLKMTSDEVTYEQVWIQTRL</sequence>
<reference evidence="1 2" key="1">
    <citation type="submission" date="2024-05" db="EMBL/GenBank/DDBJ databases">
        <authorList>
            <person name="Haq I."/>
            <person name="Ullah Z."/>
            <person name="Ahmad R."/>
            <person name="Li M."/>
            <person name="Tong Y."/>
        </authorList>
    </citation>
    <scope>NUCLEOTIDE SEQUENCE [LARGE SCALE GENOMIC DNA]</scope>
    <source>
        <strain evidence="1 2">16A2E</strain>
    </source>
</reference>
<dbReference type="PANTHER" id="PTHR48100:SF1">
    <property type="entry name" value="HISTIDINE PHOSPHATASE FAMILY PROTEIN-RELATED"/>
    <property type="match status" value="1"/>
</dbReference>
<gene>
    <name evidence="1" type="ORF">ABC228_03830</name>
</gene>
<dbReference type="CDD" id="cd07067">
    <property type="entry name" value="HP_PGM_like"/>
    <property type="match status" value="1"/>
</dbReference>
<keyword evidence="1" id="KW-0378">Hydrolase</keyword>
<evidence type="ECO:0000313" key="1">
    <source>
        <dbReference type="EMBL" id="MEN2766305.1"/>
    </source>
</evidence>
<keyword evidence="2" id="KW-1185">Reference proteome</keyword>
<proteinExistence type="predicted"/>
<dbReference type="InterPro" id="IPR029033">
    <property type="entry name" value="His_PPase_superfam"/>
</dbReference>
<dbReference type="Pfam" id="PF00300">
    <property type="entry name" value="His_Phos_1"/>
    <property type="match status" value="1"/>
</dbReference>
<dbReference type="RefSeq" id="WP_345823758.1">
    <property type="nucleotide sequence ID" value="NZ_JBDIML010000001.1"/>
</dbReference>
<dbReference type="SUPFAM" id="SSF53254">
    <property type="entry name" value="Phosphoglycerate mutase-like"/>
    <property type="match status" value="1"/>
</dbReference>
<dbReference type="EC" id="3.1.3.-" evidence="1"/>
<dbReference type="SMART" id="SM00855">
    <property type="entry name" value="PGAM"/>
    <property type="match status" value="1"/>
</dbReference>
<dbReference type="Gene3D" id="3.40.50.1240">
    <property type="entry name" value="Phosphoglycerate mutase-like"/>
    <property type="match status" value="1"/>
</dbReference>
<dbReference type="InterPro" id="IPR050275">
    <property type="entry name" value="PGM_Phosphatase"/>
</dbReference>
<protein>
    <submittedName>
        <fullName evidence="1">Histidine phosphatase family protein</fullName>
        <ecNumber evidence="1">3.1.3.-</ecNumber>
    </submittedName>
</protein>